<dbReference type="PATRIC" id="fig|272562.8.peg.2698"/>
<accession>Q97G66</accession>
<dbReference type="HOGENOM" id="CLU_1841586_0_0_9"/>
<evidence type="ECO:0000313" key="2">
    <source>
        <dbReference type="Proteomes" id="UP000000814"/>
    </source>
</evidence>
<dbReference type="AlphaFoldDB" id="Q97G66"/>
<proteinExistence type="predicted"/>
<name>Q97G66_CLOAB</name>
<dbReference type="KEGG" id="cac:CA_C2503"/>
<keyword evidence="2" id="KW-1185">Reference proteome</keyword>
<dbReference type="Proteomes" id="UP000000814">
    <property type="component" value="Chromosome"/>
</dbReference>
<gene>
    <name evidence="1" type="ordered locus">CA_C2503</name>
</gene>
<reference evidence="1 2" key="1">
    <citation type="journal article" date="2001" name="J. Bacteriol.">
        <title>Genome sequence and comparative analysis of the solvent-producing bacterium Clostridium acetobutylicum.</title>
        <authorList>
            <person name="Nolling J."/>
            <person name="Breton G."/>
            <person name="Omelchenko M.V."/>
            <person name="Makarova K.S."/>
            <person name="Zeng Q."/>
            <person name="Gibson R."/>
            <person name="Lee H.M."/>
            <person name="Dubois J."/>
            <person name="Qiu D."/>
            <person name="Hitti J."/>
            <person name="Wolf Y.I."/>
            <person name="Tatusov R.L."/>
            <person name="Sabathe F."/>
            <person name="Doucette-Stamm L."/>
            <person name="Soucaille P."/>
            <person name="Daly M.J."/>
            <person name="Bennett G.N."/>
            <person name="Koonin E.V."/>
            <person name="Smith D.R."/>
        </authorList>
    </citation>
    <scope>NUCLEOTIDE SEQUENCE [LARGE SCALE GENOMIC DNA]</scope>
    <source>
        <strain evidence="2">ATCC 824 / DSM 792 / JCM 1419 / LMG 5710 / VKM B-1787</strain>
    </source>
</reference>
<evidence type="ECO:0000313" key="1">
    <source>
        <dbReference type="EMBL" id="AAK80457.1"/>
    </source>
</evidence>
<organism evidence="1 2">
    <name type="scientific">Clostridium acetobutylicum (strain ATCC 824 / DSM 792 / JCM 1419 / IAM 19013 / LMG 5710 / NBRC 13948 / NRRL B-527 / VKM B-1787 / 2291 / W)</name>
    <dbReference type="NCBI Taxonomy" id="272562"/>
    <lineage>
        <taxon>Bacteria</taxon>
        <taxon>Bacillati</taxon>
        <taxon>Bacillota</taxon>
        <taxon>Clostridia</taxon>
        <taxon>Eubacteriales</taxon>
        <taxon>Clostridiaceae</taxon>
        <taxon>Clostridium</taxon>
    </lineage>
</organism>
<dbReference type="GeneID" id="44998980"/>
<dbReference type="RefSeq" id="WP_010965798.1">
    <property type="nucleotide sequence ID" value="NC_003030.1"/>
</dbReference>
<dbReference type="EMBL" id="AE001437">
    <property type="protein sequence ID" value="AAK80457.1"/>
    <property type="molecule type" value="Genomic_DNA"/>
</dbReference>
<dbReference type="STRING" id="272562.CA_C2503"/>
<protein>
    <submittedName>
        <fullName evidence="1">Uncharacterized protein</fullName>
    </submittedName>
</protein>
<dbReference type="PIR" id="F97208">
    <property type="entry name" value="F97208"/>
</dbReference>
<sequence length="139" mass="16449">MLQVGQLQIINYSDYKLILKEIHSSKMLLWDDSFPNIIKPDEIIKVDIQWSAEEEINKTQNTAEALYLIDGTDNYFEIQARWEKKPTLKIDWKNTINDKRFFSRKLPEIMDLGWQSGGVITLIFMQNFINNEADELQYT</sequence>